<evidence type="ECO:0000313" key="4">
    <source>
        <dbReference type="EMBL" id="CAB4533731.1"/>
    </source>
</evidence>
<evidence type="ECO:0000256" key="2">
    <source>
        <dbReference type="ARBA" id="ARBA00023002"/>
    </source>
</evidence>
<gene>
    <name evidence="4" type="ORF">UFOPK1421_00179</name>
</gene>
<dbReference type="FunFam" id="3.40.50.720:FF:000446">
    <property type="entry name" value="Short chain dehydrogenase"/>
    <property type="match status" value="1"/>
</dbReference>
<keyword evidence="2" id="KW-0560">Oxidoreductase</keyword>
<dbReference type="InterPro" id="IPR057326">
    <property type="entry name" value="KR_dom"/>
</dbReference>
<dbReference type="SMART" id="SM00822">
    <property type="entry name" value="PKS_KR"/>
    <property type="match status" value="1"/>
</dbReference>
<dbReference type="InterPro" id="IPR051687">
    <property type="entry name" value="Peroxisomal_Beta-Oxidation"/>
</dbReference>
<dbReference type="GO" id="GO:0016491">
    <property type="term" value="F:oxidoreductase activity"/>
    <property type="evidence" value="ECO:0007669"/>
    <property type="project" value="UniProtKB-KW"/>
</dbReference>
<dbReference type="PANTHER" id="PTHR45024">
    <property type="entry name" value="DEHYDROGENASES, SHORT CHAIN"/>
    <property type="match status" value="1"/>
</dbReference>
<dbReference type="InterPro" id="IPR002347">
    <property type="entry name" value="SDR_fam"/>
</dbReference>
<feature type="domain" description="Ketoreductase" evidence="3">
    <location>
        <begin position="7"/>
        <end position="201"/>
    </location>
</feature>
<dbReference type="PRINTS" id="PR00080">
    <property type="entry name" value="SDRFAMILY"/>
</dbReference>
<sequence length="300" mass="31316">MGICDGRVAIITGAGRGLGRAHALAFAAEGAKVIVNDVGASLTGEGHDISPAAEVVATIKAMGGEAVINDDDVSDWDGAGRMVQQAIDTFGRLDTLVCNAGIVRDRMIVNMSVDEWDAVMKVHLRGMFCPVRHAVDYWRAMSKAGTPIEARIITTSSGAGLFGSVSQANYSAAKAGIASFTIVSAAELDRYGIKINGIAPSARSRMTQDAFAEMMKKPDSGFDAMDPANVSPVVVWLGSSACEISGRMFETSGGELSVADGWQHGQVFNKGARYEAAEVGAVIADLLREAPATAPVYGAN</sequence>
<comment type="similarity">
    <text evidence="1">Belongs to the short-chain dehydrogenases/reductases (SDR) family.</text>
</comment>
<dbReference type="PRINTS" id="PR00081">
    <property type="entry name" value="GDHRDH"/>
</dbReference>
<evidence type="ECO:0000259" key="3">
    <source>
        <dbReference type="SMART" id="SM00822"/>
    </source>
</evidence>
<dbReference type="Gene3D" id="3.40.50.720">
    <property type="entry name" value="NAD(P)-binding Rossmann-like Domain"/>
    <property type="match status" value="1"/>
</dbReference>
<organism evidence="4">
    <name type="scientific">freshwater metagenome</name>
    <dbReference type="NCBI Taxonomy" id="449393"/>
    <lineage>
        <taxon>unclassified sequences</taxon>
        <taxon>metagenomes</taxon>
        <taxon>ecological metagenomes</taxon>
    </lineage>
</organism>
<proteinExistence type="inferred from homology"/>
<reference evidence="4" key="1">
    <citation type="submission" date="2020-05" db="EMBL/GenBank/DDBJ databases">
        <authorList>
            <person name="Chiriac C."/>
            <person name="Salcher M."/>
            <person name="Ghai R."/>
            <person name="Kavagutti S V."/>
        </authorList>
    </citation>
    <scope>NUCLEOTIDE SEQUENCE</scope>
</reference>
<protein>
    <submittedName>
        <fullName evidence="4">Unannotated protein</fullName>
    </submittedName>
</protein>
<dbReference type="InterPro" id="IPR036291">
    <property type="entry name" value="NAD(P)-bd_dom_sf"/>
</dbReference>
<dbReference type="AlphaFoldDB" id="A0A6J6B447"/>
<dbReference type="EMBL" id="CAEZSL010000011">
    <property type="protein sequence ID" value="CAB4533731.1"/>
    <property type="molecule type" value="Genomic_DNA"/>
</dbReference>
<name>A0A6J6B447_9ZZZZ</name>
<dbReference type="SUPFAM" id="SSF51735">
    <property type="entry name" value="NAD(P)-binding Rossmann-fold domains"/>
    <property type="match status" value="1"/>
</dbReference>
<dbReference type="NCBIfam" id="NF005861">
    <property type="entry name" value="PRK07791.1"/>
    <property type="match status" value="1"/>
</dbReference>
<evidence type="ECO:0000256" key="1">
    <source>
        <dbReference type="ARBA" id="ARBA00006484"/>
    </source>
</evidence>
<dbReference type="PANTHER" id="PTHR45024:SF2">
    <property type="entry name" value="SCP2 DOMAIN-CONTAINING PROTEIN"/>
    <property type="match status" value="1"/>
</dbReference>
<dbReference type="Pfam" id="PF00106">
    <property type="entry name" value="adh_short"/>
    <property type="match status" value="1"/>
</dbReference>
<accession>A0A6J6B447</accession>